<sequence>MLVCDLCCISLRYMLDDSVFYIVRSCAYIGIHNLKDALIYVLYSV</sequence>
<dbReference type="Proteomes" id="UP000033722">
    <property type="component" value="Unassembled WGS sequence"/>
</dbReference>
<proteinExistence type="predicted"/>
<organism evidence="1 2">
    <name type="scientific">Anaplasma phagocytophilum str. CRT53-1</name>
    <dbReference type="NCBI Taxonomy" id="1359157"/>
    <lineage>
        <taxon>Bacteria</taxon>
        <taxon>Pseudomonadati</taxon>
        <taxon>Pseudomonadota</taxon>
        <taxon>Alphaproteobacteria</taxon>
        <taxon>Rickettsiales</taxon>
        <taxon>Anaplasmataceae</taxon>
        <taxon>Anaplasma</taxon>
        <taxon>phagocytophilum group</taxon>
    </lineage>
</organism>
<evidence type="ECO:0000313" key="2">
    <source>
        <dbReference type="Proteomes" id="UP000033722"/>
    </source>
</evidence>
<protein>
    <submittedName>
        <fullName evidence="1">Uncharacterized protein</fullName>
    </submittedName>
</protein>
<reference evidence="1 2" key="1">
    <citation type="submission" date="2015-01" db="EMBL/GenBank/DDBJ databases">
        <title>Genome Sequencing of Rickettsiales.</title>
        <authorList>
            <person name="Daugherty S.C."/>
            <person name="Su Q."/>
            <person name="Abolude K."/>
            <person name="Beier-Sexton M."/>
            <person name="Carlyon J.A."/>
            <person name="Carter R."/>
            <person name="Day N.P."/>
            <person name="Dumler S.J."/>
            <person name="Dyachenko V."/>
            <person name="Godinez A."/>
            <person name="Kurtti T.J."/>
            <person name="Lichay M."/>
            <person name="Mullins K.E."/>
            <person name="Ott S."/>
            <person name="Pappas-Brown V."/>
            <person name="Paris D.H."/>
            <person name="Patel P."/>
            <person name="Richards A.L."/>
            <person name="Sadzewicz L."/>
            <person name="Sears K."/>
            <person name="Seidman D."/>
            <person name="Sengamalay N."/>
            <person name="Stenos J."/>
            <person name="Tallon L.J."/>
            <person name="Vincent G."/>
            <person name="Fraser C.M."/>
            <person name="Munderloh U."/>
            <person name="Dunning-Hotopp J.C."/>
        </authorList>
    </citation>
    <scope>NUCLEOTIDE SEQUENCE [LARGE SCALE GENOMIC DNA]</scope>
    <source>
        <strain evidence="1 2">CRT53-1</strain>
    </source>
</reference>
<gene>
    <name evidence="1" type="ORF">APHCRT_1239</name>
</gene>
<dbReference type="PATRIC" id="fig|1359157.3.peg.1082"/>
<accession>A0A0F3PV90</accession>
<name>A0A0F3PV90_ANAPH</name>
<dbReference type="AlphaFoldDB" id="A0A0F3PV90"/>
<dbReference type="EMBL" id="LAOD01000025">
    <property type="protein sequence ID" value="KJV83826.1"/>
    <property type="molecule type" value="Genomic_DNA"/>
</dbReference>
<comment type="caution">
    <text evidence="1">The sequence shown here is derived from an EMBL/GenBank/DDBJ whole genome shotgun (WGS) entry which is preliminary data.</text>
</comment>
<evidence type="ECO:0000313" key="1">
    <source>
        <dbReference type="EMBL" id="KJV83826.1"/>
    </source>
</evidence>